<accession>A0A0H4IJD3</accession>
<sequence length="141" mass="15638">MKFPDNIPLFGDPSYRGKCPLESVEQMSLVNQIRRVYPDTFGKIVFHPRNEGLVSKGQFSSMAKHKAEGMTKGAPDCIVPGNPAFLCEIKRANPQLSKWQDGQIEYLEAAQNAGAFVCVALGAKAAWEAFQTYVEKYYGNS</sequence>
<dbReference type="GO" id="GO:0003676">
    <property type="term" value="F:nucleic acid binding"/>
    <property type="evidence" value="ECO:0007669"/>
    <property type="project" value="InterPro"/>
</dbReference>
<protein>
    <submittedName>
        <fullName evidence="1">Putative type III restriction endonuclease</fullName>
    </submittedName>
</protein>
<dbReference type="InterPro" id="IPR011856">
    <property type="entry name" value="tRNA_endonuc-like_dom_sf"/>
</dbReference>
<proteinExistence type="predicted"/>
<reference evidence="1 2" key="1">
    <citation type="journal article" date="2015" name="Virol. J.">
        <title>Whole genome sequence comparison of ten diagnostic brucellaphages propagated on two Brucella abortus hosts.</title>
        <authorList>
            <person name="Tevdoradze E."/>
            <person name="Farlow J."/>
            <person name="Kotorashvili A."/>
            <person name="Skhirtladze N."/>
            <person name="Antadze I."/>
            <person name="Gunia S."/>
            <person name="Balarjishvili N."/>
            <person name="Kvachadze L."/>
            <person name="Kutateladze M."/>
        </authorList>
    </citation>
    <scope>NUCLEOTIDE SEQUENCE [LARGE SCALE GENOMIC DNA]</scope>
</reference>
<keyword evidence="1" id="KW-0255">Endonuclease</keyword>
<gene>
    <name evidence="1" type="ORF">p11sa141_49</name>
</gene>
<dbReference type="EMBL" id="KJ133691">
    <property type="protein sequence ID" value="AKO59209.1"/>
    <property type="molecule type" value="Genomic_DNA"/>
</dbReference>
<name>A0A0H4IJD3_9CAUD</name>
<keyword evidence="1" id="KW-0540">Nuclease</keyword>
<dbReference type="Gene3D" id="3.40.1350.10">
    <property type="match status" value="1"/>
</dbReference>
<dbReference type="GO" id="GO:0004519">
    <property type="term" value="F:endonuclease activity"/>
    <property type="evidence" value="ECO:0007669"/>
    <property type="project" value="UniProtKB-KW"/>
</dbReference>
<evidence type="ECO:0000313" key="2">
    <source>
        <dbReference type="Proteomes" id="UP000222350"/>
    </source>
</evidence>
<organism evidence="1 2">
    <name type="scientific">Brucella phage 11sa_141</name>
    <dbReference type="NCBI Taxonomy" id="1667370"/>
    <lineage>
        <taxon>Viruses</taxon>
        <taxon>Duplodnaviria</taxon>
        <taxon>Heunggongvirae</taxon>
        <taxon>Uroviricota</taxon>
        <taxon>Caudoviricetes</taxon>
        <taxon>Perisivirus</taxon>
        <taxon>Perisivirus Tb</taxon>
    </lineage>
</organism>
<keyword evidence="1" id="KW-0378">Hydrolase</keyword>
<dbReference type="Proteomes" id="UP000222350">
    <property type="component" value="Segment"/>
</dbReference>
<evidence type="ECO:0000313" key="1">
    <source>
        <dbReference type="EMBL" id="AKO59209.1"/>
    </source>
</evidence>